<accession>A0A3M8CK99</accession>
<feature type="transmembrane region" description="Helical" evidence="1">
    <location>
        <begin position="65"/>
        <end position="83"/>
    </location>
</feature>
<feature type="transmembrane region" description="Helical" evidence="1">
    <location>
        <begin position="41"/>
        <end position="59"/>
    </location>
</feature>
<name>A0A3M8CK99_9BACL</name>
<dbReference type="RefSeq" id="WP_122907780.1">
    <property type="nucleotide sequence ID" value="NZ_CBCSBE010000002.1"/>
</dbReference>
<sequence length="167" mass="19523">MEIIIGIVLLFIAVGLVVTLLKYLFYAIVFILVILWKLFKLSLYVLIPAGILYGFYYLYTVIGYWSIAIFAVCGLIVTAIVYFKPESTGQKVKRIFLDIEMATMDELHEKLRLEGQMDRSEMRRAVQHFVDTGKLEVLDFKGKERVYRWTDEREYPNGVITKHIRLD</sequence>
<keyword evidence="1" id="KW-1133">Transmembrane helix</keyword>
<keyword evidence="1" id="KW-0472">Membrane</keyword>
<protein>
    <submittedName>
        <fullName evidence="2">Uncharacterized protein</fullName>
    </submittedName>
</protein>
<dbReference type="AlphaFoldDB" id="A0A3M8CK99"/>
<comment type="caution">
    <text evidence="2">The sequence shown here is derived from an EMBL/GenBank/DDBJ whole genome shotgun (WGS) entry which is preliminary data.</text>
</comment>
<keyword evidence="3" id="KW-1185">Reference proteome</keyword>
<proteinExistence type="predicted"/>
<dbReference type="EMBL" id="RHHR01000008">
    <property type="protein sequence ID" value="RNB76130.1"/>
    <property type="molecule type" value="Genomic_DNA"/>
</dbReference>
<evidence type="ECO:0000256" key="1">
    <source>
        <dbReference type="SAM" id="Phobius"/>
    </source>
</evidence>
<feature type="transmembrane region" description="Helical" evidence="1">
    <location>
        <begin position="6"/>
        <end position="34"/>
    </location>
</feature>
<evidence type="ECO:0000313" key="3">
    <source>
        <dbReference type="Proteomes" id="UP000282028"/>
    </source>
</evidence>
<gene>
    <name evidence="2" type="ORF">EDM52_04235</name>
</gene>
<reference evidence="2 3" key="1">
    <citation type="submission" date="2018-10" db="EMBL/GenBank/DDBJ databases">
        <title>Phylogenomics of Brevibacillus.</title>
        <authorList>
            <person name="Dunlap C."/>
        </authorList>
    </citation>
    <scope>NUCLEOTIDE SEQUENCE [LARGE SCALE GENOMIC DNA]</scope>
    <source>
        <strain evidence="2 3">JCM 12215</strain>
    </source>
</reference>
<dbReference type="OrthoDB" id="9949321at2"/>
<keyword evidence="1" id="KW-0812">Transmembrane</keyword>
<evidence type="ECO:0000313" key="2">
    <source>
        <dbReference type="EMBL" id="RNB76130.1"/>
    </source>
</evidence>
<dbReference type="Proteomes" id="UP000282028">
    <property type="component" value="Unassembled WGS sequence"/>
</dbReference>
<organism evidence="2 3">
    <name type="scientific">Brevibacillus invocatus</name>
    <dbReference type="NCBI Taxonomy" id="173959"/>
    <lineage>
        <taxon>Bacteria</taxon>
        <taxon>Bacillati</taxon>
        <taxon>Bacillota</taxon>
        <taxon>Bacilli</taxon>
        <taxon>Bacillales</taxon>
        <taxon>Paenibacillaceae</taxon>
        <taxon>Brevibacillus</taxon>
    </lineage>
</organism>